<dbReference type="Pfam" id="PF03732">
    <property type="entry name" value="Retrotrans_gag"/>
    <property type="match status" value="1"/>
</dbReference>
<evidence type="ECO:0000259" key="2">
    <source>
        <dbReference type="Pfam" id="PF03732"/>
    </source>
</evidence>
<sequence length="156" mass="18062">MYISEGNDRLSYKLFLGTLRGVAMHWLATLPPQSIRSFNDLATSFASQFATNKMKRLEVTDLFDIQHNKGEPLKCYLARFNNTTVKVNDPNQKNSVKAFQKGLRVDQFSDSLTLRNPLSMEEIRTQSEKHIEVEEDQVDRLEPKRQSNTRDMWPAP</sequence>
<evidence type="ECO:0000256" key="1">
    <source>
        <dbReference type="SAM" id="MobiDB-lite"/>
    </source>
</evidence>
<feature type="region of interest" description="Disordered" evidence="1">
    <location>
        <begin position="126"/>
        <end position="156"/>
    </location>
</feature>
<dbReference type="PANTHER" id="PTHR33223">
    <property type="entry name" value="CCHC-TYPE DOMAIN-CONTAINING PROTEIN"/>
    <property type="match status" value="1"/>
</dbReference>
<keyword evidence="4" id="KW-1185">Reference proteome</keyword>
<dbReference type="AlphaFoldDB" id="A0A371GBA1"/>
<dbReference type="Proteomes" id="UP000257109">
    <property type="component" value="Unassembled WGS sequence"/>
</dbReference>
<organism evidence="3 4">
    <name type="scientific">Mucuna pruriens</name>
    <name type="common">Velvet bean</name>
    <name type="synonym">Dolichos pruriens</name>
    <dbReference type="NCBI Taxonomy" id="157652"/>
    <lineage>
        <taxon>Eukaryota</taxon>
        <taxon>Viridiplantae</taxon>
        <taxon>Streptophyta</taxon>
        <taxon>Embryophyta</taxon>
        <taxon>Tracheophyta</taxon>
        <taxon>Spermatophyta</taxon>
        <taxon>Magnoliopsida</taxon>
        <taxon>eudicotyledons</taxon>
        <taxon>Gunneridae</taxon>
        <taxon>Pentapetalae</taxon>
        <taxon>rosids</taxon>
        <taxon>fabids</taxon>
        <taxon>Fabales</taxon>
        <taxon>Fabaceae</taxon>
        <taxon>Papilionoideae</taxon>
        <taxon>50 kb inversion clade</taxon>
        <taxon>NPAAA clade</taxon>
        <taxon>indigoferoid/millettioid clade</taxon>
        <taxon>Phaseoleae</taxon>
        <taxon>Mucuna</taxon>
    </lineage>
</organism>
<reference evidence="3" key="1">
    <citation type="submission" date="2018-05" db="EMBL/GenBank/DDBJ databases">
        <title>Draft genome of Mucuna pruriens seed.</title>
        <authorList>
            <person name="Nnadi N.E."/>
            <person name="Vos R."/>
            <person name="Hasami M.H."/>
            <person name="Devisetty U.K."/>
            <person name="Aguiy J.C."/>
        </authorList>
    </citation>
    <scope>NUCLEOTIDE SEQUENCE [LARGE SCALE GENOMIC DNA]</scope>
    <source>
        <strain evidence="3">JCA_2017</strain>
    </source>
</reference>
<dbReference type="InterPro" id="IPR005162">
    <property type="entry name" value="Retrotrans_gag_dom"/>
</dbReference>
<name>A0A371GBA1_MUCPR</name>
<accession>A0A371GBA1</accession>
<protein>
    <recommendedName>
        <fullName evidence="2">Retrotransposon gag domain-containing protein</fullName>
    </recommendedName>
</protein>
<proteinExistence type="predicted"/>
<feature type="compositionally biased region" description="Basic and acidic residues" evidence="1">
    <location>
        <begin position="126"/>
        <end position="145"/>
    </location>
</feature>
<evidence type="ECO:0000313" key="4">
    <source>
        <dbReference type="Proteomes" id="UP000257109"/>
    </source>
</evidence>
<feature type="non-terminal residue" evidence="3">
    <location>
        <position position="1"/>
    </location>
</feature>
<dbReference type="EMBL" id="QJKJ01006115">
    <property type="protein sequence ID" value="RDX87837.1"/>
    <property type="molecule type" value="Genomic_DNA"/>
</dbReference>
<dbReference type="PANTHER" id="PTHR33223:SF10">
    <property type="entry name" value="AMINOTRANSFERASE-LIKE PLANT MOBILE DOMAIN-CONTAINING PROTEIN"/>
    <property type="match status" value="1"/>
</dbReference>
<dbReference type="OrthoDB" id="1737504at2759"/>
<feature type="domain" description="Retrotransposon gag" evidence="2">
    <location>
        <begin position="14"/>
        <end position="104"/>
    </location>
</feature>
<gene>
    <name evidence="3" type="ORF">CR513_30634</name>
</gene>
<comment type="caution">
    <text evidence="3">The sequence shown here is derived from an EMBL/GenBank/DDBJ whole genome shotgun (WGS) entry which is preliminary data.</text>
</comment>
<evidence type="ECO:0000313" key="3">
    <source>
        <dbReference type="EMBL" id="RDX87837.1"/>
    </source>
</evidence>